<dbReference type="EMBL" id="JANUCP010000007">
    <property type="protein sequence ID" value="MCS3920780.1"/>
    <property type="molecule type" value="Genomic_DNA"/>
</dbReference>
<name>A0ABT2ES43_9BACT</name>
<evidence type="ECO:0000313" key="2">
    <source>
        <dbReference type="Proteomes" id="UP001204798"/>
    </source>
</evidence>
<evidence type="ECO:0008006" key="3">
    <source>
        <dbReference type="Google" id="ProtNLM"/>
    </source>
</evidence>
<organism evidence="1 2">
    <name type="scientific">Candidatus Fervidibacter sacchari</name>
    <dbReference type="NCBI Taxonomy" id="1448929"/>
    <lineage>
        <taxon>Bacteria</taxon>
        <taxon>Candidatus Fervidibacterota</taxon>
        <taxon>Candidatus Fervidibacter</taxon>
    </lineage>
</organism>
<comment type="caution">
    <text evidence="1">The sequence shown here is derived from an EMBL/GenBank/DDBJ whole genome shotgun (WGS) entry which is preliminary data.</text>
</comment>
<sequence length="80" mass="9302">MRKVADLTVEELRELIATTVWETLQDFLGDPDEGLELQDWVKERLRKSLEARAAGEKGISLEQVAQELGLKQKRRRRVRV</sequence>
<accession>A0ABT2ES43</accession>
<evidence type="ECO:0000313" key="1">
    <source>
        <dbReference type="EMBL" id="MCS3920780.1"/>
    </source>
</evidence>
<reference evidence="1 2" key="1">
    <citation type="submission" date="2022-08" db="EMBL/GenBank/DDBJ databases">
        <title>Bacterial and archaeal communities from various locations to study Microbial Dark Matter (Phase II).</title>
        <authorList>
            <person name="Stepanauskas R."/>
        </authorList>
    </citation>
    <scope>NUCLEOTIDE SEQUENCE [LARGE SCALE GENOMIC DNA]</scope>
    <source>
        <strain evidence="1 2">PD1</strain>
    </source>
</reference>
<protein>
    <recommendedName>
        <fullName evidence="3">Addiction module antitoxin RelB</fullName>
    </recommendedName>
</protein>
<dbReference type="RefSeq" id="WP_020249884.1">
    <property type="nucleotide sequence ID" value="NZ_CP130454.1"/>
</dbReference>
<proteinExistence type="predicted"/>
<gene>
    <name evidence="1" type="ORF">M2350_003217</name>
</gene>
<dbReference type="Proteomes" id="UP001204798">
    <property type="component" value="Unassembled WGS sequence"/>
</dbReference>
<keyword evidence="2" id="KW-1185">Reference proteome</keyword>